<evidence type="ECO:0000313" key="4">
    <source>
        <dbReference type="EMBL" id="ODV84098.1"/>
    </source>
</evidence>
<evidence type="ECO:0000256" key="1">
    <source>
        <dbReference type="ARBA" id="ARBA00010348"/>
    </source>
</evidence>
<organism evidence="4 5">
    <name type="scientific">[Candida] arabinofermentans NRRL YB-2248</name>
    <dbReference type="NCBI Taxonomy" id="983967"/>
    <lineage>
        <taxon>Eukaryota</taxon>
        <taxon>Fungi</taxon>
        <taxon>Dikarya</taxon>
        <taxon>Ascomycota</taxon>
        <taxon>Saccharomycotina</taxon>
        <taxon>Pichiomycetes</taxon>
        <taxon>Pichiales</taxon>
        <taxon>Pichiaceae</taxon>
        <taxon>Ogataea</taxon>
        <taxon>Ogataea/Candida clade</taxon>
    </lineage>
</organism>
<dbReference type="EMBL" id="KV453859">
    <property type="protein sequence ID" value="ODV84098.1"/>
    <property type="molecule type" value="Genomic_DNA"/>
</dbReference>
<protein>
    <recommendedName>
        <fullName evidence="3">HORMA domain-containing protein</fullName>
    </recommendedName>
</protein>
<evidence type="ECO:0000256" key="2">
    <source>
        <dbReference type="SAM" id="MobiDB-lite"/>
    </source>
</evidence>
<dbReference type="InterPro" id="IPR045091">
    <property type="entry name" value="Mad2-like"/>
</dbReference>
<dbReference type="InterPro" id="IPR003511">
    <property type="entry name" value="HORMA_dom"/>
</dbReference>
<proteinExistence type="inferred from homology"/>
<dbReference type="SUPFAM" id="SSF56019">
    <property type="entry name" value="The spindle assembly checkpoint protein mad2"/>
    <property type="match status" value="1"/>
</dbReference>
<keyword evidence="5" id="KW-1185">Reference proteome</keyword>
<dbReference type="STRING" id="983967.A0A1E4SX80"/>
<dbReference type="OrthoDB" id="3986850at2759"/>
<sequence length="309" mass="35655">MLKFNSSDFPSEKQEELNTPFLISLILELIQVVIEQIWYHRLIYPKESFQKARSFQLEVYTSRHPEVKHYLKNLSLKLKGLIETGNLERVFVEVYNESRPKTTATRSYMNDENNDNNIKERYGISFKGSVLFEILRSGANAAIEFDPVFKSSLVFSELRAYLYSVIQELTVLASKDDGADIDSIGENGFDSIHTDETRDQWDSNQSNSESLENKKRVYGGCSPRLFSVLISVDKQKFPEFSASEDWLIEKTQLDSRQIQRKLRETNGLDEFIGEESSSIPNRNIGDVDLKKFKSVNLGYLNIESFRVLL</sequence>
<reference evidence="5" key="1">
    <citation type="submission" date="2016-04" db="EMBL/GenBank/DDBJ databases">
        <title>Comparative genomics of biotechnologically important yeasts.</title>
        <authorList>
            <consortium name="DOE Joint Genome Institute"/>
            <person name="Riley R."/>
            <person name="Haridas S."/>
            <person name="Wolfe K.H."/>
            <person name="Lopes M.R."/>
            <person name="Hittinger C.T."/>
            <person name="Goker M."/>
            <person name="Salamov A."/>
            <person name="Wisecaver J."/>
            <person name="Long T.M."/>
            <person name="Aerts A.L."/>
            <person name="Barry K."/>
            <person name="Choi C."/>
            <person name="Clum A."/>
            <person name="Coughlan A.Y."/>
            <person name="Deshpande S."/>
            <person name="Douglass A.P."/>
            <person name="Hanson S.J."/>
            <person name="Klenk H.-P."/>
            <person name="Labutti K."/>
            <person name="Lapidus A."/>
            <person name="Lindquist E."/>
            <person name="Lipzen A."/>
            <person name="Meier-Kolthoff J.P."/>
            <person name="Ohm R.A."/>
            <person name="Otillar R.P."/>
            <person name="Pangilinan J."/>
            <person name="Peng Y."/>
            <person name="Rokas A."/>
            <person name="Rosa C.A."/>
            <person name="Scheuner C."/>
            <person name="Sibirny A.A."/>
            <person name="Slot J.C."/>
            <person name="Stielow J.B."/>
            <person name="Sun H."/>
            <person name="Kurtzman C.P."/>
            <person name="Blackwell M."/>
            <person name="Grigoriev I.V."/>
            <person name="Jeffries T.W."/>
        </authorList>
    </citation>
    <scope>NUCLEOTIDE SEQUENCE [LARGE SCALE GENOMIC DNA]</scope>
    <source>
        <strain evidence="5">NRRL YB-2248</strain>
    </source>
</reference>
<name>A0A1E4SX80_9ASCO</name>
<evidence type="ECO:0000259" key="3">
    <source>
        <dbReference type="PROSITE" id="PS50815"/>
    </source>
</evidence>
<gene>
    <name evidence="4" type="ORF">CANARDRAFT_213979</name>
</gene>
<feature type="domain" description="HORMA" evidence="3">
    <location>
        <begin position="20"/>
        <end position="309"/>
    </location>
</feature>
<comment type="similarity">
    <text evidence="1">Belongs to the MAD2 family.</text>
</comment>
<dbReference type="PANTHER" id="PTHR11842">
    <property type="entry name" value="MITOTIC SPINDLE ASSEMBLY CHECKPOINT PROTEIN MAD2"/>
    <property type="match status" value="1"/>
</dbReference>
<dbReference type="InterPro" id="IPR036570">
    <property type="entry name" value="HORMA_dom_sf"/>
</dbReference>
<accession>A0A1E4SX80</accession>
<dbReference type="PROSITE" id="PS50815">
    <property type="entry name" value="HORMA"/>
    <property type="match status" value="1"/>
</dbReference>
<dbReference type="Gene3D" id="3.30.900.10">
    <property type="entry name" value="HORMA domain"/>
    <property type="match status" value="1"/>
</dbReference>
<evidence type="ECO:0000313" key="5">
    <source>
        <dbReference type="Proteomes" id="UP000094801"/>
    </source>
</evidence>
<feature type="region of interest" description="Disordered" evidence="2">
    <location>
        <begin position="191"/>
        <end position="212"/>
    </location>
</feature>
<dbReference type="AlphaFoldDB" id="A0A1E4SX80"/>
<dbReference type="Proteomes" id="UP000094801">
    <property type="component" value="Unassembled WGS sequence"/>
</dbReference>
<dbReference type="PANTHER" id="PTHR11842:SF10">
    <property type="entry name" value="MITOTIC SPINDLE ASSEMBLY CHECKPOINT PROTEIN MAD2B"/>
    <property type="match status" value="1"/>
</dbReference>
<dbReference type="GO" id="GO:0016035">
    <property type="term" value="C:zeta DNA polymerase complex"/>
    <property type="evidence" value="ECO:0007669"/>
    <property type="project" value="TreeGrafter"/>
</dbReference>
<feature type="compositionally biased region" description="Basic and acidic residues" evidence="2">
    <location>
        <begin position="192"/>
        <end position="201"/>
    </location>
</feature>